<dbReference type="EMBL" id="CAJQZP010000008">
    <property type="protein sequence ID" value="CAG4930291.1"/>
    <property type="molecule type" value="Genomic_DNA"/>
</dbReference>
<dbReference type="OrthoDB" id="6912745at2759"/>
<proteinExistence type="predicted"/>
<sequence>MSTAYFYFEVEADLSGEMRPELIVQQLISEAGKQLFGECGAPQADVLKVSPRGNILLRVHAHQHRRLRAALALCPKTVRVCAEAPSLQALI</sequence>
<organism evidence="1 2">
    <name type="scientific">Parnassius apollo</name>
    <name type="common">Apollo butterfly</name>
    <name type="synonym">Papilio apollo</name>
    <dbReference type="NCBI Taxonomy" id="110799"/>
    <lineage>
        <taxon>Eukaryota</taxon>
        <taxon>Metazoa</taxon>
        <taxon>Ecdysozoa</taxon>
        <taxon>Arthropoda</taxon>
        <taxon>Hexapoda</taxon>
        <taxon>Insecta</taxon>
        <taxon>Pterygota</taxon>
        <taxon>Neoptera</taxon>
        <taxon>Endopterygota</taxon>
        <taxon>Lepidoptera</taxon>
        <taxon>Glossata</taxon>
        <taxon>Ditrysia</taxon>
        <taxon>Papilionoidea</taxon>
        <taxon>Papilionidae</taxon>
        <taxon>Parnassiinae</taxon>
        <taxon>Parnassini</taxon>
        <taxon>Parnassius</taxon>
        <taxon>Parnassius</taxon>
    </lineage>
</organism>
<dbReference type="GO" id="GO:0030677">
    <property type="term" value="C:ribonuclease P complex"/>
    <property type="evidence" value="ECO:0007669"/>
    <property type="project" value="InterPro"/>
</dbReference>
<accession>A0A8S3VY53</accession>
<dbReference type="InterPro" id="IPR002759">
    <property type="entry name" value="Pop5/Rpp14/Rnp2-like"/>
</dbReference>
<name>A0A8S3VY53_PARAO</name>
<evidence type="ECO:0000313" key="2">
    <source>
        <dbReference type="Proteomes" id="UP000691718"/>
    </source>
</evidence>
<keyword evidence="2" id="KW-1185">Reference proteome</keyword>
<comment type="caution">
    <text evidence="1">The sequence shown here is derived from an EMBL/GenBank/DDBJ whole genome shotgun (WGS) entry which is preliminary data.</text>
</comment>
<dbReference type="AlphaFoldDB" id="A0A8S3VY53"/>
<protein>
    <submittedName>
        <fullName evidence="1">(apollo) hypothetical protein</fullName>
    </submittedName>
</protein>
<dbReference type="GO" id="GO:0001682">
    <property type="term" value="P:tRNA 5'-leader removal"/>
    <property type="evidence" value="ECO:0007669"/>
    <property type="project" value="InterPro"/>
</dbReference>
<dbReference type="Proteomes" id="UP000691718">
    <property type="component" value="Unassembled WGS sequence"/>
</dbReference>
<gene>
    <name evidence="1" type="ORF">PAPOLLO_LOCUS122</name>
</gene>
<evidence type="ECO:0000313" key="1">
    <source>
        <dbReference type="EMBL" id="CAG4930291.1"/>
    </source>
</evidence>
<reference evidence="1" key="1">
    <citation type="submission" date="2021-04" db="EMBL/GenBank/DDBJ databases">
        <authorList>
            <person name="Tunstrom K."/>
        </authorList>
    </citation>
    <scope>NUCLEOTIDE SEQUENCE</scope>
</reference>
<dbReference type="Pfam" id="PF01900">
    <property type="entry name" value="RNase_P_Rpp14"/>
    <property type="match status" value="1"/>
</dbReference>